<dbReference type="Gene3D" id="3.10.129.10">
    <property type="entry name" value="Hotdog Thioesterase"/>
    <property type="match status" value="1"/>
</dbReference>
<evidence type="ECO:0000256" key="1">
    <source>
        <dbReference type="ARBA" id="ARBA00005953"/>
    </source>
</evidence>
<name>A0AAU8ANN7_9RHOB</name>
<dbReference type="SUPFAM" id="SSF54637">
    <property type="entry name" value="Thioesterase/thiol ester dehydrase-isomerase"/>
    <property type="match status" value="1"/>
</dbReference>
<dbReference type="InterPro" id="IPR029069">
    <property type="entry name" value="HotDog_dom_sf"/>
</dbReference>
<dbReference type="GO" id="GO:0047617">
    <property type="term" value="F:fatty acyl-CoA hydrolase activity"/>
    <property type="evidence" value="ECO:0007669"/>
    <property type="project" value="TreeGrafter"/>
</dbReference>
<dbReference type="RefSeq" id="WP_353474976.1">
    <property type="nucleotide sequence ID" value="NZ_CP123385.1"/>
</dbReference>
<dbReference type="InterPro" id="IPR050563">
    <property type="entry name" value="4-hydroxybenzoyl-CoA_TE"/>
</dbReference>
<protein>
    <submittedName>
        <fullName evidence="3">Acyl-CoA thioesterase</fullName>
        <ecNumber evidence="3">3.1.2.-</ecNumber>
    </submittedName>
</protein>
<dbReference type="EMBL" id="CP123385">
    <property type="protein sequence ID" value="XCC96110.1"/>
    <property type="molecule type" value="Genomic_DNA"/>
</dbReference>
<dbReference type="PANTHER" id="PTHR31793">
    <property type="entry name" value="4-HYDROXYBENZOYL-COA THIOESTERASE FAMILY MEMBER"/>
    <property type="match status" value="1"/>
</dbReference>
<evidence type="ECO:0000256" key="2">
    <source>
        <dbReference type="ARBA" id="ARBA00022801"/>
    </source>
</evidence>
<reference evidence="3" key="1">
    <citation type="submission" date="2023-02" db="EMBL/GenBank/DDBJ databases">
        <title>Description and genomic characterization of Salipiger bruguierae sp. nov., isolated from the sediment of mangrove plant Bruguiera sexangula.</title>
        <authorList>
            <person name="Long M."/>
        </authorList>
    </citation>
    <scope>NUCLEOTIDE SEQUENCE</scope>
    <source>
        <strain evidence="3">H15</strain>
    </source>
</reference>
<comment type="similarity">
    <text evidence="1">Belongs to the 4-hydroxybenzoyl-CoA thioesterase family.</text>
</comment>
<keyword evidence="2 3" id="KW-0378">Hydrolase</keyword>
<gene>
    <name evidence="3" type="ORF">PVT71_15540</name>
</gene>
<evidence type="ECO:0000313" key="3">
    <source>
        <dbReference type="EMBL" id="XCC96110.1"/>
    </source>
</evidence>
<accession>A0AAU8ANN7</accession>
<sequence>MSRPPPSRRGAYCAFYPIATRWKDMDAYGHLNNAAYLSFLDTAVTLWQLDAGMEIDHPGGLRFLAAQNGCTYHAEARFPDLLHAGVRCGHLGNSSARFEVGFFRNDDDIACAEGFILHVAVNAETRPERIPDRYRPAIEAILRGS</sequence>
<dbReference type="EC" id="3.1.2.-" evidence="3"/>
<proteinExistence type="inferred from homology"/>
<organism evidence="3">
    <name type="scientific">Alloyangia sp. H15</name>
    <dbReference type="NCBI Taxonomy" id="3029062"/>
    <lineage>
        <taxon>Bacteria</taxon>
        <taxon>Pseudomonadati</taxon>
        <taxon>Pseudomonadota</taxon>
        <taxon>Alphaproteobacteria</taxon>
        <taxon>Rhodobacterales</taxon>
        <taxon>Roseobacteraceae</taxon>
        <taxon>Alloyangia</taxon>
    </lineage>
</organism>
<dbReference type="PANTHER" id="PTHR31793:SF27">
    <property type="entry name" value="NOVEL THIOESTERASE SUPERFAMILY DOMAIN AND SAPOSIN A-TYPE DOMAIN CONTAINING PROTEIN (0610012H03RIK)"/>
    <property type="match status" value="1"/>
</dbReference>
<dbReference type="CDD" id="cd00586">
    <property type="entry name" value="4HBT"/>
    <property type="match status" value="1"/>
</dbReference>
<dbReference type="AlphaFoldDB" id="A0AAU8ANN7"/>
<dbReference type="Pfam" id="PF13279">
    <property type="entry name" value="4HBT_2"/>
    <property type="match status" value="1"/>
</dbReference>